<dbReference type="InterPro" id="IPR050250">
    <property type="entry name" value="Macrolide_Exporter_MacB"/>
</dbReference>
<sequence length="393" mass="41392">MIKSSFKMAFASVASNKLRSFLTMLGIIIGVVALVVLLSITNSATSTITDTISSISTNNITVTITDDKDKPLSLSDLDDIASLKNVAAVAPSAVSSGNIRNGSDTETIKLTGTTADYQSINGVELASGRFIRSADVDNHTNVAVINADTAIDILGCYNTSQAIGQSITIDGIPYTVIGVVKQSDNKVLSQASYEAYIPFTSLERLSTTVRDVTSFVIAPKSDAVSDLAQQEINSYLLSRFSNDSDAFTVVNMKVIADTLSKVTGVMSLMLGGIAAISLLVGGIGIMNIMLVSVTERTKEIGIRKAIGATEGSIMLQFLIESLVLCLIGAGIGLGISALIIAGINAFTDYTFWLDARVCVVASIFSIGIGLIFGFYPARKAARKDPIEALHYAG</sequence>
<keyword evidence="4 7" id="KW-1133">Transmembrane helix</keyword>
<comment type="similarity">
    <text evidence="6">Belongs to the ABC-4 integral membrane protein family.</text>
</comment>
<comment type="caution">
    <text evidence="10">The sequence shown here is derived from an EMBL/GenBank/DDBJ whole genome shotgun (WGS) entry which is preliminary data.</text>
</comment>
<evidence type="ECO:0000256" key="7">
    <source>
        <dbReference type="SAM" id="Phobius"/>
    </source>
</evidence>
<dbReference type="InterPro" id="IPR025857">
    <property type="entry name" value="MacB_PCD"/>
</dbReference>
<evidence type="ECO:0000256" key="2">
    <source>
        <dbReference type="ARBA" id="ARBA00022475"/>
    </source>
</evidence>
<feature type="domain" description="ABC3 transporter permease C-terminal" evidence="8">
    <location>
        <begin position="273"/>
        <end position="385"/>
    </location>
</feature>
<feature type="transmembrane region" description="Helical" evidence="7">
    <location>
        <begin position="314"/>
        <end position="343"/>
    </location>
</feature>
<organism evidence="10 11">
    <name type="scientific">Candidatus Weimeria bifida</name>
    <dbReference type="NCBI Taxonomy" id="2599074"/>
    <lineage>
        <taxon>Bacteria</taxon>
        <taxon>Bacillati</taxon>
        <taxon>Bacillota</taxon>
        <taxon>Clostridia</taxon>
        <taxon>Lachnospirales</taxon>
        <taxon>Lachnospiraceae</taxon>
        <taxon>Candidatus Weimeria</taxon>
    </lineage>
</organism>
<dbReference type="GO" id="GO:0022857">
    <property type="term" value="F:transmembrane transporter activity"/>
    <property type="evidence" value="ECO:0007669"/>
    <property type="project" value="TreeGrafter"/>
</dbReference>
<dbReference type="GO" id="GO:0005886">
    <property type="term" value="C:plasma membrane"/>
    <property type="evidence" value="ECO:0007669"/>
    <property type="project" value="UniProtKB-SubCell"/>
</dbReference>
<keyword evidence="5 7" id="KW-0472">Membrane</keyword>
<evidence type="ECO:0000256" key="1">
    <source>
        <dbReference type="ARBA" id="ARBA00004651"/>
    </source>
</evidence>
<dbReference type="PANTHER" id="PTHR30572:SF4">
    <property type="entry name" value="ABC TRANSPORTER PERMEASE YTRF"/>
    <property type="match status" value="1"/>
</dbReference>
<dbReference type="AlphaFoldDB" id="A0A6N7IXB6"/>
<dbReference type="Pfam" id="PF02687">
    <property type="entry name" value="FtsX"/>
    <property type="match status" value="1"/>
</dbReference>
<dbReference type="Pfam" id="PF12704">
    <property type="entry name" value="MacB_PCD"/>
    <property type="match status" value="1"/>
</dbReference>
<keyword evidence="2" id="KW-1003">Cell membrane</keyword>
<gene>
    <name evidence="10" type="ORF">FRC54_02605</name>
</gene>
<evidence type="ECO:0000256" key="5">
    <source>
        <dbReference type="ARBA" id="ARBA00023136"/>
    </source>
</evidence>
<evidence type="ECO:0000313" key="11">
    <source>
        <dbReference type="Proteomes" id="UP000460257"/>
    </source>
</evidence>
<keyword evidence="11" id="KW-1185">Reference proteome</keyword>
<dbReference type="EMBL" id="VOGC01000002">
    <property type="protein sequence ID" value="MQN00869.1"/>
    <property type="molecule type" value="Genomic_DNA"/>
</dbReference>
<evidence type="ECO:0000313" key="10">
    <source>
        <dbReference type="EMBL" id="MQN00869.1"/>
    </source>
</evidence>
<protein>
    <submittedName>
        <fullName evidence="10">FtsX-like permease family protein</fullName>
    </submittedName>
</protein>
<evidence type="ECO:0000259" key="8">
    <source>
        <dbReference type="Pfam" id="PF02687"/>
    </source>
</evidence>
<feature type="transmembrane region" description="Helical" evidence="7">
    <location>
        <begin position="349"/>
        <end position="375"/>
    </location>
</feature>
<name>A0A6N7IXB6_9FIRM</name>
<proteinExistence type="inferred from homology"/>
<reference evidence="10" key="1">
    <citation type="journal article" date="2020" name="Appl. Environ. Microbiol.">
        <title>Medium-Chain Fatty Acid Synthesis by 'Candidatus Weimeria bifida' gen. nov., sp. nov., and 'Candidatus Pseudoramibacter fermentans' sp. nov.</title>
        <authorList>
            <person name="Scarborough M.J."/>
            <person name="Myers K.S."/>
            <person name="Donohue T.J."/>
            <person name="Noguera D.R."/>
        </authorList>
    </citation>
    <scope>NUCLEOTIDE SEQUENCE</scope>
    <source>
        <strain evidence="10">LCO1.1</strain>
    </source>
</reference>
<evidence type="ECO:0000259" key="9">
    <source>
        <dbReference type="Pfam" id="PF12704"/>
    </source>
</evidence>
<comment type="subcellular location">
    <subcellularLocation>
        <location evidence="1">Cell membrane</location>
        <topology evidence="1">Multi-pass membrane protein</topology>
    </subcellularLocation>
</comment>
<feature type="domain" description="MacB-like periplasmic core" evidence="9">
    <location>
        <begin position="20"/>
        <end position="234"/>
    </location>
</feature>
<evidence type="ECO:0000256" key="6">
    <source>
        <dbReference type="ARBA" id="ARBA00038076"/>
    </source>
</evidence>
<keyword evidence="3 7" id="KW-0812">Transmembrane</keyword>
<evidence type="ECO:0000256" key="4">
    <source>
        <dbReference type="ARBA" id="ARBA00022989"/>
    </source>
</evidence>
<dbReference type="Proteomes" id="UP000460257">
    <property type="component" value="Unassembled WGS sequence"/>
</dbReference>
<dbReference type="PANTHER" id="PTHR30572">
    <property type="entry name" value="MEMBRANE COMPONENT OF TRANSPORTER-RELATED"/>
    <property type="match status" value="1"/>
</dbReference>
<dbReference type="InterPro" id="IPR003838">
    <property type="entry name" value="ABC3_permease_C"/>
</dbReference>
<accession>A0A6N7IXB6</accession>
<feature type="transmembrane region" description="Helical" evidence="7">
    <location>
        <begin position="268"/>
        <end position="293"/>
    </location>
</feature>
<feature type="transmembrane region" description="Helical" evidence="7">
    <location>
        <begin position="21"/>
        <end position="40"/>
    </location>
</feature>
<evidence type="ECO:0000256" key="3">
    <source>
        <dbReference type="ARBA" id="ARBA00022692"/>
    </source>
</evidence>